<feature type="domain" description="3-beta hydroxysteroid dehydrogenase/isomerase" evidence="2">
    <location>
        <begin position="13"/>
        <end position="274"/>
    </location>
</feature>
<proteinExistence type="predicted"/>
<accession>A0A6A6TPQ8</accession>
<keyword evidence="1" id="KW-1133">Transmembrane helix</keyword>
<gene>
    <name evidence="3" type="ORF">K491DRAFT_340018</name>
</gene>
<keyword evidence="1" id="KW-0472">Membrane</keyword>
<dbReference type="OrthoDB" id="10058185at2759"/>
<dbReference type="GO" id="GO:0006694">
    <property type="term" value="P:steroid biosynthetic process"/>
    <property type="evidence" value="ECO:0007669"/>
    <property type="project" value="InterPro"/>
</dbReference>
<name>A0A6A6TPQ8_9PLEO</name>
<dbReference type="SUPFAM" id="SSF51735">
    <property type="entry name" value="NAD(P)-binding Rossmann-fold domains"/>
    <property type="match status" value="1"/>
</dbReference>
<dbReference type="AlphaFoldDB" id="A0A6A6TPQ8"/>
<dbReference type="InterPro" id="IPR002225">
    <property type="entry name" value="3Beta_OHSteriod_DH/Estase"/>
</dbReference>
<keyword evidence="4" id="KW-1185">Reference proteome</keyword>
<dbReference type="Gene3D" id="3.40.50.720">
    <property type="entry name" value="NAD(P)-binding Rossmann-like Domain"/>
    <property type="match status" value="1"/>
</dbReference>
<evidence type="ECO:0000313" key="3">
    <source>
        <dbReference type="EMBL" id="KAF2662069.1"/>
    </source>
</evidence>
<protein>
    <submittedName>
        <fullName evidence="3">NAD(P)-binding protein</fullName>
    </submittedName>
</protein>
<feature type="transmembrane region" description="Helical" evidence="1">
    <location>
        <begin position="279"/>
        <end position="300"/>
    </location>
</feature>
<evidence type="ECO:0000256" key="1">
    <source>
        <dbReference type="SAM" id="Phobius"/>
    </source>
</evidence>
<keyword evidence="1" id="KW-0812">Transmembrane</keyword>
<organism evidence="3 4">
    <name type="scientific">Lophiostoma macrostomum CBS 122681</name>
    <dbReference type="NCBI Taxonomy" id="1314788"/>
    <lineage>
        <taxon>Eukaryota</taxon>
        <taxon>Fungi</taxon>
        <taxon>Dikarya</taxon>
        <taxon>Ascomycota</taxon>
        <taxon>Pezizomycotina</taxon>
        <taxon>Dothideomycetes</taxon>
        <taxon>Pleosporomycetidae</taxon>
        <taxon>Pleosporales</taxon>
        <taxon>Lophiostomataceae</taxon>
        <taxon>Lophiostoma</taxon>
    </lineage>
</organism>
<dbReference type="EMBL" id="MU004291">
    <property type="protein sequence ID" value="KAF2662069.1"/>
    <property type="molecule type" value="Genomic_DNA"/>
</dbReference>
<dbReference type="PANTHER" id="PTHR43000">
    <property type="entry name" value="DTDP-D-GLUCOSE 4,6-DEHYDRATASE-RELATED"/>
    <property type="match status" value="1"/>
</dbReference>
<sequence>MPTLEIENLGSVVLVGGSGFLGSFIIDRLLSVRCTTSIAIADIRPPATPTPSIPYYHLDISSESSIRAVLSKTRPKVIFHLASPLPGKPRAAFHECNIVGTRLLLRLAQESPYVDALVHTSTNQVLANPLPSTEPLTESRAILWTDKTGHRTEPYGHTKAIADAMVRSANSPSLKTVALRFPNVYGGTDTWMTILMDDLRGGRSKIQLGETSAIVELITAESAADAHVLAASALLSPSKSDQVAGEAFLFSDEQPDTWHGFARRVWAEAGHPVTSDQVWIVPFWVLFVAAWITEWAVWLLSFGTRESLMFHIINVRKLRDGQHVFDIGKAKRVLGFRPVDERGREEGIKRAVRRNIEDFEKRQRAKKE</sequence>
<dbReference type="GO" id="GO:0016616">
    <property type="term" value="F:oxidoreductase activity, acting on the CH-OH group of donors, NAD or NADP as acceptor"/>
    <property type="evidence" value="ECO:0007669"/>
    <property type="project" value="InterPro"/>
</dbReference>
<dbReference type="InterPro" id="IPR036291">
    <property type="entry name" value="NAD(P)-bd_dom_sf"/>
</dbReference>
<dbReference type="Proteomes" id="UP000799324">
    <property type="component" value="Unassembled WGS sequence"/>
</dbReference>
<evidence type="ECO:0000313" key="4">
    <source>
        <dbReference type="Proteomes" id="UP000799324"/>
    </source>
</evidence>
<dbReference type="Pfam" id="PF01073">
    <property type="entry name" value="3Beta_HSD"/>
    <property type="match status" value="1"/>
</dbReference>
<reference evidence="3" key="1">
    <citation type="journal article" date="2020" name="Stud. Mycol.">
        <title>101 Dothideomycetes genomes: a test case for predicting lifestyles and emergence of pathogens.</title>
        <authorList>
            <person name="Haridas S."/>
            <person name="Albert R."/>
            <person name="Binder M."/>
            <person name="Bloem J."/>
            <person name="Labutti K."/>
            <person name="Salamov A."/>
            <person name="Andreopoulos B."/>
            <person name="Baker S."/>
            <person name="Barry K."/>
            <person name="Bills G."/>
            <person name="Bluhm B."/>
            <person name="Cannon C."/>
            <person name="Castanera R."/>
            <person name="Culley D."/>
            <person name="Daum C."/>
            <person name="Ezra D."/>
            <person name="Gonzalez J."/>
            <person name="Henrissat B."/>
            <person name="Kuo A."/>
            <person name="Liang C."/>
            <person name="Lipzen A."/>
            <person name="Lutzoni F."/>
            <person name="Magnuson J."/>
            <person name="Mondo S."/>
            <person name="Nolan M."/>
            <person name="Ohm R."/>
            <person name="Pangilinan J."/>
            <person name="Park H.-J."/>
            <person name="Ramirez L."/>
            <person name="Alfaro M."/>
            <person name="Sun H."/>
            <person name="Tritt A."/>
            <person name="Yoshinaga Y."/>
            <person name="Zwiers L.-H."/>
            <person name="Turgeon B."/>
            <person name="Goodwin S."/>
            <person name="Spatafora J."/>
            <person name="Crous P."/>
            <person name="Grigoriev I."/>
        </authorList>
    </citation>
    <scope>NUCLEOTIDE SEQUENCE</scope>
    <source>
        <strain evidence="3">CBS 122681</strain>
    </source>
</reference>
<evidence type="ECO:0000259" key="2">
    <source>
        <dbReference type="Pfam" id="PF01073"/>
    </source>
</evidence>